<dbReference type="GO" id="GO:0005681">
    <property type="term" value="C:spliceosomal complex"/>
    <property type="evidence" value="ECO:0007669"/>
    <property type="project" value="TreeGrafter"/>
</dbReference>
<dbReference type="EMBL" id="MCFG01000006">
    <property type="protein sequence ID" value="ORX87664.1"/>
    <property type="molecule type" value="Genomic_DNA"/>
</dbReference>
<dbReference type="InterPro" id="IPR011989">
    <property type="entry name" value="ARM-like"/>
</dbReference>
<keyword evidence="3" id="KW-0677">Repeat</keyword>
<evidence type="ECO:0000256" key="1">
    <source>
        <dbReference type="ARBA" id="ARBA00004123"/>
    </source>
</evidence>
<reference evidence="8 9" key="1">
    <citation type="submission" date="2016-08" db="EMBL/GenBank/DDBJ databases">
        <title>A Parts List for Fungal Cellulosomes Revealed by Comparative Genomics.</title>
        <authorList>
            <consortium name="DOE Joint Genome Institute"/>
            <person name="Haitjema C.H."/>
            <person name="Gilmore S.P."/>
            <person name="Henske J.K."/>
            <person name="Solomon K.V."/>
            <person name="De Groot R."/>
            <person name="Kuo A."/>
            <person name="Mondo S.J."/>
            <person name="Salamov A.A."/>
            <person name="Labutti K."/>
            <person name="Zhao Z."/>
            <person name="Chiniquy J."/>
            <person name="Barry K."/>
            <person name="Brewer H.M."/>
            <person name="Purvine S.O."/>
            <person name="Wright A.T."/>
            <person name="Boxma B."/>
            <person name="Van Alen T."/>
            <person name="Hackstein J.H."/>
            <person name="Baker S.E."/>
            <person name="Grigoriev I.V."/>
            <person name="O'Malley M.A."/>
        </authorList>
    </citation>
    <scope>NUCLEOTIDE SEQUENCE [LARGE SCALE GENOMIC DNA]</scope>
    <source>
        <strain evidence="8 9">S4</strain>
    </source>
</reference>
<name>A0A1Y1XQS2_9FUNG</name>
<keyword evidence="4 6" id="KW-0175">Coiled coil</keyword>
<feature type="non-terminal residue" evidence="8">
    <location>
        <position position="1"/>
    </location>
</feature>
<organism evidence="8 9">
    <name type="scientific">Anaeromyces robustus</name>
    <dbReference type="NCBI Taxonomy" id="1754192"/>
    <lineage>
        <taxon>Eukaryota</taxon>
        <taxon>Fungi</taxon>
        <taxon>Fungi incertae sedis</taxon>
        <taxon>Chytridiomycota</taxon>
        <taxon>Chytridiomycota incertae sedis</taxon>
        <taxon>Neocallimastigomycetes</taxon>
        <taxon>Neocallimastigales</taxon>
        <taxon>Neocallimastigaceae</taxon>
        <taxon>Anaeromyces</taxon>
    </lineage>
</organism>
<evidence type="ECO:0000256" key="2">
    <source>
        <dbReference type="ARBA" id="ARBA00022553"/>
    </source>
</evidence>
<reference evidence="8 9" key="2">
    <citation type="submission" date="2016-08" db="EMBL/GenBank/DDBJ databases">
        <title>Pervasive Adenine N6-methylation of Active Genes in Fungi.</title>
        <authorList>
            <consortium name="DOE Joint Genome Institute"/>
            <person name="Mondo S.J."/>
            <person name="Dannebaum R.O."/>
            <person name="Kuo R.C."/>
            <person name="Labutti K."/>
            <person name="Haridas S."/>
            <person name="Kuo A."/>
            <person name="Salamov A."/>
            <person name="Ahrendt S.R."/>
            <person name="Lipzen A."/>
            <person name="Sullivan W."/>
            <person name="Andreopoulos W.B."/>
            <person name="Clum A."/>
            <person name="Lindquist E."/>
            <person name="Daum C."/>
            <person name="Ramamoorthy G.K."/>
            <person name="Gryganskyi A."/>
            <person name="Culley D."/>
            <person name="Magnuson J.K."/>
            <person name="James T.Y."/>
            <person name="O'Malley M.A."/>
            <person name="Stajich J.E."/>
            <person name="Spatafora J.W."/>
            <person name="Visel A."/>
            <person name="Grigoriev I.V."/>
        </authorList>
    </citation>
    <scope>NUCLEOTIDE SEQUENCE [LARGE SCALE GENOMIC DNA]</scope>
    <source>
        <strain evidence="8 9">S4</strain>
    </source>
</reference>
<keyword evidence="5" id="KW-0539">Nucleus</keyword>
<dbReference type="PANTHER" id="PTHR14978:SF0">
    <property type="entry name" value="BETA-CATENIN-LIKE PROTEIN 1"/>
    <property type="match status" value="1"/>
</dbReference>
<dbReference type="Proteomes" id="UP000193944">
    <property type="component" value="Unassembled WGS sequence"/>
</dbReference>
<keyword evidence="9" id="KW-1185">Reference proteome</keyword>
<feature type="domain" description="Beta-catenin-like protein 1 N-terminal" evidence="7">
    <location>
        <begin position="13"/>
        <end position="119"/>
    </location>
</feature>
<dbReference type="SMART" id="SM01156">
    <property type="entry name" value="DUF1716"/>
    <property type="match status" value="1"/>
</dbReference>
<evidence type="ECO:0000259" key="7">
    <source>
        <dbReference type="SMART" id="SM01156"/>
    </source>
</evidence>
<comment type="caution">
    <text evidence="8">The sequence shown here is derived from an EMBL/GenBank/DDBJ whole genome shotgun (WGS) entry which is preliminary data.</text>
</comment>
<keyword evidence="2" id="KW-0597">Phosphoprotein</keyword>
<accession>A0A1Y1XQS2</accession>
<dbReference type="InterPro" id="IPR013180">
    <property type="entry name" value="CTNNBL1_N"/>
</dbReference>
<dbReference type="GO" id="GO:0010467">
    <property type="term" value="P:gene expression"/>
    <property type="evidence" value="ECO:0007669"/>
    <property type="project" value="UniProtKB-ARBA"/>
</dbReference>
<dbReference type="AlphaFoldDB" id="A0A1Y1XQS2"/>
<feature type="coiled-coil region" evidence="6">
    <location>
        <begin position="410"/>
        <end position="437"/>
    </location>
</feature>
<dbReference type="SUPFAM" id="SSF48371">
    <property type="entry name" value="ARM repeat"/>
    <property type="match status" value="1"/>
</dbReference>
<dbReference type="FunFam" id="1.25.10.10:FF:001136">
    <property type="entry name" value="Beta-catenin-like protein 1"/>
    <property type="match status" value="1"/>
</dbReference>
<evidence type="ECO:0000256" key="4">
    <source>
        <dbReference type="ARBA" id="ARBA00023054"/>
    </source>
</evidence>
<dbReference type="Pfam" id="PF08216">
    <property type="entry name" value="CTNNBL"/>
    <property type="match status" value="1"/>
</dbReference>
<dbReference type="PANTHER" id="PTHR14978">
    <property type="entry name" value="BETA-CATENIN-LIKE PROTEIN 1 NUCLEAR ASSOCIATED PROTEIN"/>
    <property type="match status" value="1"/>
</dbReference>
<comment type="subcellular location">
    <subcellularLocation>
        <location evidence="1">Nucleus</location>
    </subcellularLocation>
</comment>
<dbReference type="OrthoDB" id="1898821at2759"/>
<evidence type="ECO:0000313" key="8">
    <source>
        <dbReference type="EMBL" id="ORX87664.1"/>
    </source>
</evidence>
<sequence length="474" mass="55331">EEEENESFYADGLTEEQRQIYDIIDQVEDEPSTVDINTFKKMILKFEKILSKNQQLRMKYADDPLKFMDSEADLDEEIKHMMSASTTPQLYPKLVELETVKSILSLLTHENTDISIACIDLINELTDEDVLGEIDEEGEAGLKALVKDMVDKQAFELLVANLNRLKETQDEDRQGVFNTLSIFENFISIEPKLAEVLVEKTDILKWIINRISQKEFDSNKQYCSEILAILLQNSTANRLKFCELNGVICLLKSLSIFKRRDPEDSEEIEMMENFFDALCSALIENKVKETFLKDEGIELMLLMIKEKNMSRMRAIKVLDYTLTGDTSMYCEYFIEVHGLKSLFAAFMGKGVKKMKKAYSKQYSESEEIEHCISIISWLFKKVNSMKYLERLVTKFVENDFEKIARIIELYLQYKEKVEKEEKLIEKETKEYGELDEETEDLFYLRRLDSGLLTYQLISHIIGHLCIFKEIPVSY</sequence>
<protein>
    <submittedName>
        <fullName evidence="8">DUF1716-domain-containing protein</fullName>
    </submittedName>
</protein>
<dbReference type="STRING" id="1754192.A0A1Y1XQS2"/>
<proteinExistence type="predicted"/>
<evidence type="ECO:0000256" key="6">
    <source>
        <dbReference type="SAM" id="Coils"/>
    </source>
</evidence>
<evidence type="ECO:0000256" key="5">
    <source>
        <dbReference type="ARBA" id="ARBA00023242"/>
    </source>
</evidence>
<evidence type="ECO:0000256" key="3">
    <source>
        <dbReference type="ARBA" id="ARBA00022737"/>
    </source>
</evidence>
<dbReference type="InterPro" id="IPR016024">
    <property type="entry name" value="ARM-type_fold"/>
</dbReference>
<gene>
    <name evidence="8" type="ORF">BCR32DRAFT_197663</name>
</gene>
<dbReference type="Gene3D" id="1.25.10.10">
    <property type="entry name" value="Leucine-rich Repeat Variant"/>
    <property type="match status" value="1"/>
</dbReference>
<evidence type="ECO:0000313" key="9">
    <source>
        <dbReference type="Proteomes" id="UP000193944"/>
    </source>
</evidence>
<dbReference type="InterPro" id="IPR039678">
    <property type="entry name" value="CTNNBL1"/>
</dbReference>